<sequence>MGIFVCPGFQMQDGALSVAYAVEGVGILTVCYLDHRVLVLLSNALLPLLKRHQFCSDYPVLSNPTGNGHNNSICVLLDDCDFWDFIDANLNALAIERVLSPLCKTDGDCTSTYILTITHRMLVSPQVQARAKIC</sequence>
<dbReference type="WBParaSite" id="Gr19_v10_g2309.t2">
    <property type="protein sequence ID" value="Gr19_v10_g2309.t2"/>
    <property type="gene ID" value="Gr19_v10_g2309"/>
</dbReference>
<keyword evidence="1" id="KW-1185">Reference proteome</keyword>
<name>A0A914HKG7_GLORO</name>
<dbReference type="Proteomes" id="UP000887572">
    <property type="component" value="Unplaced"/>
</dbReference>
<evidence type="ECO:0000313" key="2">
    <source>
        <dbReference type="WBParaSite" id="Gr19_v10_g2309.t2"/>
    </source>
</evidence>
<reference evidence="2" key="1">
    <citation type="submission" date="2022-11" db="UniProtKB">
        <authorList>
            <consortium name="WormBaseParasite"/>
        </authorList>
    </citation>
    <scope>IDENTIFICATION</scope>
</reference>
<organism evidence="1 2">
    <name type="scientific">Globodera rostochiensis</name>
    <name type="common">Golden nematode worm</name>
    <name type="synonym">Heterodera rostochiensis</name>
    <dbReference type="NCBI Taxonomy" id="31243"/>
    <lineage>
        <taxon>Eukaryota</taxon>
        <taxon>Metazoa</taxon>
        <taxon>Ecdysozoa</taxon>
        <taxon>Nematoda</taxon>
        <taxon>Chromadorea</taxon>
        <taxon>Rhabditida</taxon>
        <taxon>Tylenchina</taxon>
        <taxon>Tylenchomorpha</taxon>
        <taxon>Tylenchoidea</taxon>
        <taxon>Heteroderidae</taxon>
        <taxon>Heteroderinae</taxon>
        <taxon>Globodera</taxon>
    </lineage>
</organism>
<evidence type="ECO:0000313" key="1">
    <source>
        <dbReference type="Proteomes" id="UP000887572"/>
    </source>
</evidence>
<proteinExistence type="predicted"/>
<dbReference type="AlphaFoldDB" id="A0A914HKG7"/>
<accession>A0A914HKG7</accession>
<protein>
    <submittedName>
        <fullName evidence="2">F-box domain-containing protein</fullName>
    </submittedName>
</protein>